<feature type="repeat" description="PPR" evidence="2">
    <location>
        <begin position="576"/>
        <end position="610"/>
    </location>
</feature>
<evidence type="ECO:0000256" key="1">
    <source>
        <dbReference type="ARBA" id="ARBA00022737"/>
    </source>
</evidence>
<organism evidence="4 5">
    <name type="scientific">Mortierella alpina</name>
    <name type="common">Oleaginous fungus</name>
    <name type="synonym">Mortierella renispora</name>
    <dbReference type="NCBI Taxonomy" id="64518"/>
    <lineage>
        <taxon>Eukaryota</taxon>
        <taxon>Fungi</taxon>
        <taxon>Fungi incertae sedis</taxon>
        <taxon>Mucoromycota</taxon>
        <taxon>Mortierellomycotina</taxon>
        <taxon>Mortierellomycetes</taxon>
        <taxon>Mortierellales</taxon>
        <taxon>Mortierellaceae</taxon>
        <taxon>Mortierella</taxon>
    </lineage>
</organism>
<dbReference type="PROSITE" id="PS51375">
    <property type="entry name" value="PPR"/>
    <property type="match status" value="9"/>
</dbReference>
<evidence type="ECO:0008006" key="6">
    <source>
        <dbReference type="Google" id="ProtNLM"/>
    </source>
</evidence>
<dbReference type="Pfam" id="PF13812">
    <property type="entry name" value="PPR_3"/>
    <property type="match status" value="2"/>
</dbReference>
<feature type="compositionally biased region" description="Basic and acidic residues" evidence="3">
    <location>
        <begin position="1208"/>
        <end position="1218"/>
    </location>
</feature>
<dbReference type="Pfam" id="PF13041">
    <property type="entry name" value="PPR_2"/>
    <property type="match status" value="3"/>
</dbReference>
<dbReference type="Pfam" id="PF01535">
    <property type="entry name" value="PPR"/>
    <property type="match status" value="4"/>
</dbReference>
<feature type="region of interest" description="Disordered" evidence="3">
    <location>
        <begin position="128"/>
        <end position="157"/>
    </location>
</feature>
<dbReference type="EMBL" id="JAIFTL010000164">
    <property type="protein sequence ID" value="KAG9322133.1"/>
    <property type="molecule type" value="Genomic_DNA"/>
</dbReference>
<feature type="repeat" description="PPR" evidence="2">
    <location>
        <begin position="884"/>
        <end position="918"/>
    </location>
</feature>
<feature type="repeat" description="PPR" evidence="2">
    <location>
        <begin position="433"/>
        <end position="467"/>
    </location>
</feature>
<protein>
    <recommendedName>
        <fullName evidence="6">Pentacotripeptide-repeat region of PRORP domain-containing protein</fullName>
    </recommendedName>
</protein>
<comment type="caution">
    <text evidence="4">The sequence shown here is derived from an EMBL/GenBank/DDBJ whole genome shotgun (WGS) entry which is preliminary data.</text>
</comment>
<evidence type="ECO:0000313" key="4">
    <source>
        <dbReference type="EMBL" id="KAG9322133.1"/>
    </source>
</evidence>
<dbReference type="PANTHER" id="PTHR47932">
    <property type="entry name" value="ATPASE EXPRESSION PROTEIN 3"/>
    <property type="match status" value="1"/>
</dbReference>
<proteinExistence type="predicted"/>
<feature type="repeat" description="PPR" evidence="2">
    <location>
        <begin position="503"/>
        <end position="537"/>
    </location>
</feature>
<feature type="region of interest" description="Disordered" evidence="3">
    <location>
        <begin position="936"/>
        <end position="961"/>
    </location>
</feature>
<evidence type="ECO:0000256" key="3">
    <source>
        <dbReference type="SAM" id="MobiDB-lite"/>
    </source>
</evidence>
<feature type="compositionally biased region" description="Polar residues" evidence="3">
    <location>
        <begin position="1220"/>
        <end position="1234"/>
    </location>
</feature>
<dbReference type="Gene3D" id="1.25.40.10">
    <property type="entry name" value="Tetratricopeptide repeat domain"/>
    <property type="match status" value="5"/>
</dbReference>
<reference evidence="4" key="1">
    <citation type="submission" date="2021-07" db="EMBL/GenBank/DDBJ databases">
        <title>Draft genome of Mortierella alpina, strain LL118, isolated from an aspen leaf litter sample.</title>
        <authorList>
            <person name="Yang S."/>
            <person name="Vinatzer B.A."/>
        </authorList>
    </citation>
    <scope>NUCLEOTIDE SEQUENCE</scope>
    <source>
        <strain evidence="4">LL118</strain>
    </source>
</reference>
<dbReference type="InterPro" id="IPR002885">
    <property type="entry name" value="PPR_rpt"/>
</dbReference>
<keyword evidence="1" id="KW-0677">Repeat</keyword>
<dbReference type="NCBIfam" id="TIGR00756">
    <property type="entry name" value="PPR"/>
    <property type="match status" value="6"/>
</dbReference>
<evidence type="ECO:0000256" key="2">
    <source>
        <dbReference type="PROSITE-ProRule" id="PRU00708"/>
    </source>
</evidence>
<dbReference type="PANTHER" id="PTHR47932:SF44">
    <property type="entry name" value="MIOREX COMPLEX COMPONENT 1"/>
    <property type="match status" value="1"/>
</dbReference>
<feature type="repeat" description="PPR" evidence="2">
    <location>
        <begin position="682"/>
        <end position="716"/>
    </location>
</feature>
<feature type="repeat" description="PPR" evidence="2">
    <location>
        <begin position="810"/>
        <end position="844"/>
    </location>
</feature>
<feature type="compositionally biased region" description="Polar residues" evidence="3">
    <location>
        <begin position="1076"/>
        <end position="1097"/>
    </location>
</feature>
<dbReference type="InterPro" id="IPR011990">
    <property type="entry name" value="TPR-like_helical_dom_sf"/>
</dbReference>
<feature type="compositionally biased region" description="Basic and acidic residues" evidence="3">
    <location>
        <begin position="1328"/>
        <end position="1338"/>
    </location>
</feature>
<feature type="repeat" description="PPR" evidence="2">
    <location>
        <begin position="775"/>
        <end position="809"/>
    </location>
</feature>
<name>A0A9P8CVM9_MORAP</name>
<feature type="repeat" description="PPR" evidence="2">
    <location>
        <begin position="612"/>
        <end position="646"/>
    </location>
</feature>
<feature type="region of interest" description="Disordered" evidence="3">
    <location>
        <begin position="1073"/>
        <end position="1123"/>
    </location>
</feature>
<feature type="region of interest" description="Disordered" evidence="3">
    <location>
        <begin position="1275"/>
        <end position="1344"/>
    </location>
</feature>
<dbReference type="SUPFAM" id="SSF48452">
    <property type="entry name" value="TPR-like"/>
    <property type="match status" value="1"/>
</dbReference>
<dbReference type="Proteomes" id="UP000717515">
    <property type="component" value="Unassembled WGS sequence"/>
</dbReference>
<feature type="compositionally biased region" description="Polar residues" evidence="3">
    <location>
        <begin position="128"/>
        <end position="140"/>
    </location>
</feature>
<feature type="compositionally biased region" description="Low complexity" evidence="3">
    <location>
        <begin position="1275"/>
        <end position="1307"/>
    </location>
</feature>
<feature type="region of interest" description="Disordered" evidence="3">
    <location>
        <begin position="1193"/>
        <end position="1234"/>
    </location>
</feature>
<gene>
    <name evidence="4" type="ORF">KVV02_008385</name>
</gene>
<sequence>MDGHQISELLLLGMHKTTRQIWTSSSSSATSCFFCDLQLLLTQPSCTKATPTARVIGSRTWTRSKSTNSTTRIVLQQLLEQEPSLALCHSSSTLPRQARPQKQNLCTYTTRALVRHDGSAAIHTSSLQYQNASQGSQSTLPALRKPRTSMNGSRVPLQFNPRFLTTSTSTSVAPDLEADPSSPALSAASSILKMQSIHLAPSPILSANSAIKETSSTTDFQTLFPEIPVSFSASSESNPFAAARSGAPWRNSSMHPGSELEEHLRRSIYERESIDTWWPLYQKAAVEWRSPSWSTRTPGTALVRTDFVRIITALKVAPASCDSRCLTTLERVLDDFHRVVQTSKSNVKVYDAFLETLRFWKMSDQVPTWVKRLKLRIMATPLSTAEREPFTGQSVQEQYHDLMSALSHANQAEELLKCLEELKSSRSILLQPTIKAYDTVLELFMRNKETVPAMGIFHEMQKQGLAPQLTTFNILMRGHLENRDTLSTQRVFESLLLTDIRPDIYTFNLLMSGYLNMGEIELVNGFYKSLGEYGLVPNAKTYRILMKSHLRQGQADEAIDLFCKLKESTQAELQPGTEDYRVLIQVLASDGRMSDALRVLREMTETARVPVTTSIYNVFLTHYAREGQIEKARRILDRIISEKLPLVDGSINPLIRTYLEQKDLEKVGEMTELMNQYGVLPSRTTFNIMIDSTKSSGNLDGAMKLYERMVAEGIEPDVWTFNTLLDLLVDKLMPAQDNVKWKADSTAVTKEQIAEYVPRIETLLQDMKAKGIKPDVVTYGKLIQQYVILRDVEQAEMLFHEMVKSGISPNAHVFNMLMNGFTLIDDMDKAVELFRRMPKYGVEPDVVTFTTLIKGYANIKQLTIAQDFASAMQQQESSSRIRMDQQSLHTLMQLAQKSQNPGMALDFFEMMRGRGMEPDNVTFTILINALSRSFTASTGSKSKHGGARGRGRRTTGENVTVGGHGHLLAESTVEAVESILAIIEQDGYPLHHAEITTMISAYFRLGRPLAAIEFFKTSFWRSQPKLSTTNCGALFNGLLSPEYGRRYDGIVLNLYLRMLEGTKAMIRAKVIERESQQQQQHPADPSGNPTQKEQTCWSSASSSSTASRPSTARTVVSQSSRRASDYAQPQEFPVLDLVTINILLQAFSRRNNWTIVLQLWRDLEAVGAENLHPFEMPLEFLGWAAQAYHLTPDREEDGTSSSRTAIQNKKDKDGDAGEKSVTQKQGPSSAVETNAEMSEKLLRQLWNAHHWMGISWSYKIHGRNIFGSFMPTTTAAAAAPPGPSTASSSAGPSGGSYSSSLLSSFLSDDATTRPNYRGGPTASAYPEGEGKKEDEERQHHQHHS</sequence>
<accession>A0A9P8CVM9</accession>
<feature type="repeat" description="PPR" evidence="2">
    <location>
        <begin position="538"/>
        <end position="568"/>
    </location>
</feature>
<feature type="compositionally biased region" description="Basic residues" evidence="3">
    <location>
        <begin position="941"/>
        <end position="953"/>
    </location>
</feature>
<evidence type="ECO:0000313" key="5">
    <source>
        <dbReference type="Proteomes" id="UP000717515"/>
    </source>
</evidence>
<feature type="compositionally biased region" description="Low complexity" evidence="3">
    <location>
        <begin position="1098"/>
        <end position="1114"/>
    </location>
</feature>